<name>A0A6A5UPG6_9PLEO</name>
<feature type="transmembrane region" description="Helical" evidence="6">
    <location>
        <begin position="74"/>
        <end position="91"/>
    </location>
</feature>
<dbReference type="InterPro" id="IPR036259">
    <property type="entry name" value="MFS_trans_sf"/>
</dbReference>
<keyword evidence="2" id="KW-0813">Transport</keyword>
<dbReference type="Gene3D" id="1.20.1250.20">
    <property type="entry name" value="MFS general substrate transporter like domains"/>
    <property type="match status" value="3"/>
</dbReference>
<gene>
    <name evidence="7" type="ORF">BU23DRAFT_603240</name>
</gene>
<dbReference type="GO" id="GO:0016020">
    <property type="term" value="C:membrane"/>
    <property type="evidence" value="ECO:0007669"/>
    <property type="project" value="UniProtKB-SubCell"/>
</dbReference>
<dbReference type="Proteomes" id="UP000800036">
    <property type="component" value="Unassembled WGS sequence"/>
</dbReference>
<dbReference type="AlphaFoldDB" id="A0A6A5UPG6"/>
<dbReference type="OrthoDB" id="6730379at2759"/>
<feature type="transmembrane region" description="Helical" evidence="6">
    <location>
        <begin position="285"/>
        <end position="303"/>
    </location>
</feature>
<evidence type="ECO:0000256" key="5">
    <source>
        <dbReference type="ARBA" id="ARBA00023136"/>
    </source>
</evidence>
<feature type="transmembrane region" description="Helical" evidence="6">
    <location>
        <begin position="112"/>
        <end position="133"/>
    </location>
</feature>
<accession>A0A6A5UPG6</accession>
<dbReference type="PANTHER" id="PTHR43791:SF10">
    <property type="entry name" value="MAJOR FACILITATOR SUPERFAMILY (MFS) PROFILE DOMAIN-CONTAINING PROTEIN"/>
    <property type="match status" value="1"/>
</dbReference>
<keyword evidence="8" id="KW-1185">Reference proteome</keyword>
<keyword evidence="3 6" id="KW-0812">Transmembrane</keyword>
<keyword evidence="5 6" id="KW-0472">Membrane</keyword>
<sequence length="489" mass="54623">MATTENGGDAPPAPVEVVSGAQDDMAKRVLRKIDRTNIPLLFVTYMFNFMDKTILSSAAVFGLRDDNNLQGQEYSWVGSIFYFGYLIWEYPTRNCRCSYGGMHELRWIDDSALPPWHGWATITPGFMFLTSTWYTRDEMPVRLGIWFAGNSVGGLCSSLLAFGIGHIKDHVQLWRWMYIILSSATFLWSIPIGIFLPDSISKAGFLTPEERQYAADRVVISGTGSTENVPWKLEQVKECLLDPKTWLILFIELYSQIPNGGTQSFSNIVITSFDFTDLQSTLINIPYSVITASIIAGTGWLAGSYRTLNCLLIIAVVAPPVTGAAIIYNRDHVSKGVQLFAYFLLSSGPAAMPLNMSLVQSNYRGVTKKMTMTTMIFMAYCVGNIAGPHFFRKTEAPKYVTAFQTIMICYALVIVFALTLRFYLQWTNKKQESLEGFEGSAGASGAVADGKIADADGRNVAQTVTEVQLRPEDYDDVTDWKTYGFRYRL</sequence>
<dbReference type="Pfam" id="PF07690">
    <property type="entry name" value="MFS_1"/>
    <property type="match status" value="1"/>
</dbReference>
<evidence type="ECO:0000256" key="2">
    <source>
        <dbReference type="ARBA" id="ARBA00022448"/>
    </source>
</evidence>
<reference evidence="7" key="1">
    <citation type="journal article" date="2020" name="Stud. Mycol.">
        <title>101 Dothideomycetes genomes: a test case for predicting lifestyles and emergence of pathogens.</title>
        <authorList>
            <person name="Haridas S."/>
            <person name="Albert R."/>
            <person name="Binder M."/>
            <person name="Bloem J."/>
            <person name="Labutti K."/>
            <person name="Salamov A."/>
            <person name="Andreopoulos B."/>
            <person name="Baker S."/>
            <person name="Barry K."/>
            <person name="Bills G."/>
            <person name="Bluhm B."/>
            <person name="Cannon C."/>
            <person name="Castanera R."/>
            <person name="Culley D."/>
            <person name="Daum C."/>
            <person name="Ezra D."/>
            <person name="Gonzalez J."/>
            <person name="Henrissat B."/>
            <person name="Kuo A."/>
            <person name="Liang C."/>
            <person name="Lipzen A."/>
            <person name="Lutzoni F."/>
            <person name="Magnuson J."/>
            <person name="Mondo S."/>
            <person name="Nolan M."/>
            <person name="Ohm R."/>
            <person name="Pangilinan J."/>
            <person name="Park H.-J."/>
            <person name="Ramirez L."/>
            <person name="Alfaro M."/>
            <person name="Sun H."/>
            <person name="Tritt A."/>
            <person name="Yoshinaga Y."/>
            <person name="Zwiers L.-H."/>
            <person name="Turgeon B."/>
            <person name="Goodwin S."/>
            <person name="Spatafora J."/>
            <person name="Crous P."/>
            <person name="Grigoriev I."/>
        </authorList>
    </citation>
    <scope>NUCLEOTIDE SEQUENCE</scope>
    <source>
        <strain evidence="7">CBS 107.79</strain>
    </source>
</reference>
<protein>
    <submittedName>
        <fullName evidence="7">MFS general substrate transporter</fullName>
    </submittedName>
</protein>
<feature type="transmembrane region" description="Helical" evidence="6">
    <location>
        <begin position="145"/>
        <end position="164"/>
    </location>
</feature>
<feature type="transmembrane region" description="Helical" evidence="6">
    <location>
        <begin position="371"/>
        <end position="391"/>
    </location>
</feature>
<keyword evidence="4 6" id="KW-1133">Transmembrane helix</keyword>
<comment type="subcellular location">
    <subcellularLocation>
        <location evidence="1">Membrane</location>
        <topology evidence="1">Multi-pass membrane protein</topology>
    </subcellularLocation>
</comment>
<feature type="transmembrane region" description="Helical" evidence="6">
    <location>
        <begin position="176"/>
        <end position="196"/>
    </location>
</feature>
<dbReference type="PANTHER" id="PTHR43791">
    <property type="entry name" value="PERMEASE-RELATED"/>
    <property type="match status" value="1"/>
</dbReference>
<dbReference type="GO" id="GO:0022857">
    <property type="term" value="F:transmembrane transporter activity"/>
    <property type="evidence" value="ECO:0007669"/>
    <property type="project" value="InterPro"/>
</dbReference>
<evidence type="ECO:0000313" key="7">
    <source>
        <dbReference type="EMBL" id="KAF1966831.1"/>
    </source>
</evidence>
<evidence type="ECO:0000256" key="4">
    <source>
        <dbReference type="ARBA" id="ARBA00022989"/>
    </source>
</evidence>
<evidence type="ECO:0000256" key="1">
    <source>
        <dbReference type="ARBA" id="ARBA00004141"/>
    </source>
</evidence>
<feature type="transmembrane region" description="Helical" evidence="6">
    <location>
        <begin position="38"/>
        <end position="62"/>
    </location>
</feature>
<dbReference type="InterPro" id="IPR011701">
    <property type="entry name" value="MFS"/>
</dbReference>
<proteinExistence type="predicted"/>
<organism evidence="7 8">
    <name type="scientific">Bimuria novae-zelandiae CBS 107.79</name>
    <dbReference type="NCBI Taxonomy" id="1447943"/>
    <lineage>
        <taxon>Eukaryota</taxon>
        <taxon>Fungi</taxon>
        <taxon>Dikarya</taxon>
        <taxon>Ascomycota</taxon>
        <taxon>Pezizomycotina</taxon>
        <taxon>Dothideomycetes</taxon>
        <taxon>Pleosporomycetidae</taxon>
        <taxon>Pleosporales</taxon>
        <taxon>Massarineae</taxon>
        <taxon>Didymosphaeriaceae</taxon>
        <taxon>Bimuria</taxon>
    </lineage>
</organism>
<feature type="transmembrane region" description="Helical" evidence="6">
    <location>
        <begin position="340"/>
        <end position="359"/>
    </location>
</feature>
<evidence type="ECO:0000313" key="8">
    <source>
        <dbReference type="Proteomes" id="UP000800036"/>
    </source>
</evidence>
<evidence type="ECO:0000256" key="3">
    <source>
        <dbReference type="ARBA" id="ARBA00022692"/>
    </source>
</evidence>
<evidence type="ECO:0000256" key="6">
    <source>
        <dbReference type="SAM" id="Phobius"/>
    </source>
</evidence>
<dbReference type="EMBL" id="ML976740">
    <property type="protein sequence ID" value="KAF1966831.1"/>
    <property type="molecule type" value="Genomic_DNA"/>
</dbReference>
<feature type="transmembrane region" description="Helical" evidence="6">
    <location>
        <begin position="403"/>
        <end position="424"/>
    </location>
</feature>
<feature type="transmembrane region" description="Helical" evidence="6">
    <location>
        <begin position="310"/>
        <end position="328"/>
    </location>
</feature>
<dbReference type="SUPFAM" id="SSF103473">
    <property type="entry name" value="MFS general substrate transporter"/>
    <property type="match status" value="2"/>
</dbReference>